<name>A0ACB8CD24_DERSI</name>
<comment type="caution">
    <text evidence="1">The sequence shown here is derived from an EMBL/GenBank/DDBJ whole genome shotgun (WGS) entry which is preliminary data.</text>
</comment>
<dbReference type="Proteomes" id="UP000821865">
    <property type="component" value="Chromosome 7"/>
</dbReference>
<dbReference type="EMBL" id="CM023476">
    <property type="protein sequence ID" value="KAH7940650.1"/>
    <property type="molecule type" value="Genomic_DNA"/>
</dbReference>
<accession>A0ACB8CD24</accession>
<reference evidence="1" key="1">
    <citation type="submission" date="2020-05" db="EMBL/GenBank/DDBJ databases">
        <title>Large-scale comparative analyses of tick genomes elucidate their genetic diversity and vector capacities.</title>
        <authorList>
            <person name="Jia N."/>
            <person name="Wang J."/>
            <person name="Shi W."/>
            <person name="Du L."/>
            <person name="Sun Y."/>
            <person name="Zhan W."/>
            <person name="Jiang J."/>
            <person name="Wang Q."/>
            <person name="Zhang B."/>
            <person name="Ji P."/>
            <person name="Sakyi L.B."/>
            <person name="Cui X."/>
            <person name="Yuan T."/>
            <person name="Jiang B."/>
            <person name="Yang W."/>
            <person name="Lam T.T.-Y."/>
            <person name="Chang Q."/>
            <person name="Ding S."/>
            <person name="Wang X."/>
            <person name="Zhu J."/>
            <person name="Ruan X."/>
            <person name="Zhao L."/>
            <person name="Wei J."/>
            <person name="Que T."/>
            <person name="Du C."/>
            <person name="Cheng J."/>
            <person name="Dai P."/>
            <person name="Han X."/>
            <person name="Huang E."/>
            <person name="Gao Y."/>
            <person name="Liu J."/>
            <person name="Shao H."/>
            <person name="Ye R."/>
            <person name="Li L."/>
            <person name="Wei W."/>
            <person name="Wang X."/>
            <person name="Wang C."/>
            <person name="Yang T."/>
            <person name="Huo Q."/>
            <person name="Li W."/>
            <person name="Guo W."/>
            <person name="Chen H."/>
            <person name="Zhou L."/>
            <person name="Ni X."/>
            <person name="Tian J."/>
            <person name="Zhou Y."/>
            <person name="Sheng Y."/>
            <person name="Liu T."/>
            <person name="Pan Y."/>
            <person name="Xia L."/>
            <person name="Li J."/>
            <person name="Zhao F."/>
            <person name="Cao W."/>
        </authorList>
    </citation>
    <scope>NUCLEOTIDE SEQUENCE</scope>
    <source>
        <strain evidence="1">Dsil-2018</strain>
    </source>
</reference>
<evidence type="ECO:0000313" key="2">
    <source>
        <dbReference type="Proteomes" id="UP000821865"/>
    </source>
</evidence>
<gene>
    <name evidence="1" type="ORF">HPB49_002749</name>
</gene>
<sequence length="104" mass="11378">MQATGNRQTALNDVFAAINIARRSLHMKTWQTYVKKKLAPAATLAGEKLMIECASSVRETYVELNLDNPGNIVVSYEGSWMARGHSLHIGVGTVIELISGLVLH</sequence>
<evidence type="ECO:0000313" key="1">
    <source>
        <dbReference type="EMBL" id="KAH7940650.1"/>
    </source>
</evidence>
<proteinExistence type="predicted"/>
<protein>
    <submittedName>
        <fullName evidence="1">Uncharacterized protein</fullName>
    </submittedName>
</protein>
<keyword evidence="2" id="KW-1185">Reference proteome</keyword>
<organism evidence="1 2">
    <name type="scientific">Dermacentor silvarum</name>
    <name type="common">Tick</name>
    <dbReference type="NCBI Taxonomy" id="543639"/>
    <lineage>
        <taxon>Eukaryota</taxon>
        <taxon>Metazoa</taxon>
        <taxon>Ecdysozoa</taxon>
        <taxon>Arthropoda</taxon>
        <taxon>Chelicerata</taxon>
        <taxon>Arachnida</taxon>
        <taxon>Acari</taxon>
        <taxon>Parasitiformes</taxon>
        <taxon>Ixodida</taxon>
        <taxon>Ixodoidea</taxon>
        <taxon>Ixodidae</taxon>
        <taxon>Rhipicephalinae</taxon>
        <taxon>Dermacentor</taxon>
    </lineage>
</organism>